<keyword evidence="1" id="KW-0812">Transmembrane</keyword>
<dbReference type="Pfam" id="PF16868">
    <property type="entry name" value="NMT1_3"/>
    <property type="match status" value="1"/>
</dbReference>
<evidence type="ECO:0008006" key="4">
    <source>
        <dbReference type="Google" id="ProtNLM"/>
    </source>
</evidence>
<keyword evidence="3" id="KW-1185">Reference proteome</keyword>
<dbReference type="SUPFAM" id="SSF53850">
    <property type="entry name" value="Periplasmic binding protein-like II"/>
    <property type="match status" value="1"/>
</dbReference>
<accession>A0A939IJ95</accession>
<evidence type="ECO:0000256" key="1">
    <source>
        <dbReference type="SAM" id="Phobius"/>
    </source>
</evidence>
<dbReference type="AlphaFoldDB" id="A0A939IJ95"/>
<evidence type="ECO:0000313" key="2">
    <source>
        <dbReference type="EMBL" id="MBN7797414.1"/>
    </source>
</evidence>
<dbReference type="PANTHER" id="PTHR42941">
    <property type="entry name" value="SLL1037 PROTEIN"/>
    <property type="match status" value="1"/>
</dbReference>
<comment type="caution">
    <text evidence="2">The sequence shown here is derived from an EMBL/GenBank/DDBJ whole genome shotgun (WGS) entry which is preliminary data.</text>
</comment>
<organism evidence="2 3">
    <name type="scientific">Parahaliea mediterranea</name>
    <dbReference type="NCBI Taxonomy" id="651086"/>
    <lineage>
        <taxon>Bacteria</taxon>
        <taxon>Pseudomonadati</taxon>
        <taxon>Pseudomonadota</taxon>
        <taxon>Gammaproteobacteria</taxon>
        <taxon>Cellvibrionales</taxon>
        <taxon>Halieaceae</taxon>
        <taxon>Parahaliea</taxon>
    </lineage>
</organism>
<dbReference type="Proteomes" id="UP000664303">
    <property type="component" value="Unassembled WGS sequence"/>
</dbReference>
<dbReference type="PANTHER" id="PTHR42941:SF1">
    <property type="entry name" value="SLL1037 PROTEIN"/>
    <property type="match status" value="1"/>
</dbReference>
<keyword evidence="1" id="KW-1133">Transmembrane helix</keyword>
<name>A0A939IJ95_9GAMM</name>
<dbReference type="InterPro" id="IPR011852">
    <property type="entry name" value="TRAP_TAXI"/>
</dbReference>
<evidence type="ECO:0000313" key="3">
    <source>
        <dbReference type="Proteomes" id="UP000664303"/>
    </source>
</evidence>
<dbReference type="RefSeq" id="WP_206560861.1">
    <property type="nucleotide sequence ID" value="NZ_JAFKCZ010000008.1"/>
</dbReference>
<proteinExistence type="predicted"/>
<reference evidence="2" key="1">
    <citation type="submission" date="2021-02" db="EMBL/GenBank/DDBJ databases">
        <title>PHA producing bacteria isolated from coastal sediment in Guangdong, Shenzhen.</title>
        <authorList>
            <person name="Zheng W."/>
            <person name="Yu S."/>
            <person name="Huang Y."/>
        </authorList>
    </citation>
    <scope>NUCLEOTIDE SEQUENCE</scope>
    <source>
        <strain evidence="2">TN14-10</strain>
    </source>
</reference>
<keyword evidence="1" id="KW-0472">Membrane</keyword>
<feature type="transmembrane region" description="Helical" evidence="1">
    <location>
        <begin position="281"/>
        <end position="299"/>
    </location>
</feature>
<gene>
    <name evidence="2" type="ORF">JYP50_12470</name>
</gene>
<protein>
    <recommendedName>
        <fullName evidence="4">C4-dicarboxylate ABC transporter substrate-binding protein</fullName>
    </recommendedName>
</protein>
<dbReference type="Gene3D" id="3.40.190.10">
    <property type="entry name" value="Periplasmic binding protein-like II"/>
    <property type="match status" value="1"/>
</dbReference>
<dbReference type="EMBL" id="JAFKCZ010000008">
    <property type="protein sequence ID" value="MBN7797414.1"/>
    <property type="molecule type" value="Genomic_DNA"/>
</dbReference>
<sequence>MHALAYQHLDVAQLRGAIDNNDFDIIPVELAPGMPPLQLLTGDFADLTTVENSTPFERGVRTVIPLYQSVLHLLVRDDVSLEQLRNSGEEVGIYVVNDSHAGRTFVDLVAARTRILADNVRVLDTLVQGEPEAIVYFGPINPSTTPWYQPGYHLASLADAGPTAAEFLREGISLLVPQMQATTIPPLTYRLPGNERSLQSLQVSTLLVARKQASASQVYHLTRTLVEQKALFAALEPDIFSWVSEHFDREQLNFPLHEGARRYLERDEPGPLERYAETINLLVYLGILAATGVAGFVRWRSLRKKDRIDTFYSALLTVRERAYHEPAEDLLEELRALEVRAYGLLIEEKLAADESFRIFTELLATVRAELRR</sequence>